<accession>A0A941IQF0</accession>
<evidence type="ECO:0000313" key="3">
    <source>
        <dbReference type="EMBL" id="MBR7832858.1"/>
    </source>
</evidence>
<feature type="domain" description="NB-ARC" evidence="2">
    <location>
        <begin position="48"/>
        <end position="181"/>
    </location>
</feature>
<dbReference type="EMBL" id="JAGSOG010000018">
    <property type="protein sequence ID" value="MBR7832858.1"/>
    <property type="molecule type" value="Genomic_DNA"/>
</dbReference>
<keyword evidence="4" id="KW-1185">Reference proteome</keyword>
<dbReference type="PANTHER" id="PTHR47691:SF3">
    <property type="entry name" value="HTH-TYPE TRANSCRIPTIONAL REGULATOR RV0890C-RELATED"/>
    <property type="match status" value="1"/>
</dbReference>
<dbReference type="Gene3D" id="3.40.50.300">
    <property type="entry name" value="P-loop containing nucleotide triphosphate hydrolases"/>
    <property type="match status" value="1"/>
</dbReference>
<gene>
    <name evidence="3" type="ORF">KDL01_06270</name>
</gene>
<protein>
    <recommendedName>
        <fullName evidence="2">NB-ARC domain-containing protein</fullName>
    </recommendedName>
</protein>
<name>A0A941IQF0_9ACTN</name>
<proteinExistence type="predicted"/>
<dbReference type="Proteomes" id="UP000675781">
    <property type="component" value="Unassembled WGS sequence"/>
</dbReference>
<feature type="non-terminal residue" evidence="3">
    <location>
        <position position="1"/>
    </location>
</feature>
<dbReference type="Pfam" id="PF00931">
    <property type="entry name" value="NB-ARC"/>
    <property type="match status" value="1"/>
</dbReference>
<dbReference type="GO" id="GO:0043531">
    <property type="term" value="F:ADP binding"/>
    <property type="evidence" value="ECO:0007669"/>
    <property type="project" value="InterPro"/>
</dbReference>
<organism evidence="3 4">
    <name type="scientific">Actinospica durhamensis</name>
    <dbReference type="NCBI Taxonomy" id="1508375"/>
    <lineage>
        <taxon>Bacteria</taxon>
        <taxon>Bacillati</taxon>
        <taxon>Actinomycetota</taxon>
        <taxon>Actinomycetes</taxon>
        <taxon>Catenulisporales</taxon>
        <taxon>Actinospicaceae</taxon>
        <taxon>Actinospica</taxon>
    </lineage>
</organism>
<evidence type="ECO:0000256" key="1">
    <source>
        <dbReference type="SAM" id="MobiDB-lite"/>
    </source>
</evidence>
<dbReference type="AlphaFoldDB" id="A0A941IQF0"/>
<comment type="caution">
    <text evidence="3">The sequence shown here is derived from an EMBL/GenBank/DDBJ whole genome shotgun (WGS) entry which is preliminary data.</text>
</comment>
<dbReference type="Gene3D" id="1.10.8.430">
    <property type="entry name" value="Helical domain of apoptotic protease-activating factors"/>
    <property type="match status" value="1"/>
</dbReference>
<evidence type="ECO:0000259" key="2">
    <source>
        <dbReference type="Pfam" id="PF00931"/>
    </source>
</evidence>
<feature type="region of interest" description="Disordered" evidence="1">
    <location>
        <begin position="1"/>
        <end position="28"/>
    </location>
</feature>
<evidence type="ECO:0000313" key="4">
    <source>
        <dbReference type="Proteomes" id="UP000675781"/>
    </source>
</evidence>
<dbReference type="InterPro" id="IPR042197">
    <property type="entry name" value="Apaf_helical"/>
</dbReference>
<dbReference type="PRINTS" id="PR00364">
    <property type="entry name" value="DISEASERSIST"/>
</dbReference>
<feature type="compositionally biased region" description="Pro residues" evidence="1">
    <location>
        <begin position="1"/>
        <end position="22"/>
    </location>
</feature>
<sequence>VPAPVPAAPAPPPASIPAPTPAPERGLPVPRLLPPAIADFIGRDETLGWITDTLGRSRDVAAPVVPTLAVYGRGGCGKSTLAVHAAHRLAPYYPDGQLFARLSHDGVALDPAIVLGRFLRVLGVVGAALPPDTESRSDLFRHLLGSRRMLVVLDDTDSEQQVLPLLPGHGGCAVLLTGRTRPTWIPAAWRRELTGFDSKQASTMLAQYVGQARTTAEPEALSDLHRLTDGLPLALRAVGSRLAARPHISLRAMAERLRDNVRLLDELEHSEVSVRASIAGSYQHLSEDARRLLRRLALITADGFPSHIGVPLLQVGQRQAEDLMGELAEHHFVRIEVDPVGGCATCRFRGASRSFALERLMEDDDPHERAAALERVARSRFEVNRMPLRIPVAGLELAGLELAGNGAVVGH</sequence>
<dbReference type="SUPFAM" id="SSF52540">
    <property type="entry name" value="P-loop containing nucleoside triphosphate hydrolases"/>
    <property type="match status" value="1"/>
</dbReference>
<dbReference type="RefSeq" id="WP_246576034.1">
    <property type="nucleotide sequence ID" value="NZ_JAGSOG010000018.1"/>
</dbReference>
<dbReference type="InterPro" id="IPR027417">
    <property type="entry name" value="P-loop_NTPase"/>
</dbReference>
<dbReference type="PANTHER" id="PTHR47691">
    <property type="entry name" value="REGULATOR-RELATED"/>
    <property type="match status" value="1"/>
</dbReference>
<dbReference type="InterPro" id="IPR002182">
    <property type="entry name" value="NB-ARC"/>
</dbReference>
<reference evidence="3" key="1">
    <citation type="submission" date="2021-04" db="EMBL/GenBank/DDBJ databases">
        <title>Genome based classification of Actinospica acidithermotolerans sp. nov., an actinobacterium isolated from an Indonesian hot spring.</title>
        <authorList>
            <person name="Kusuma A.B."/>
            <person name="Putra K.E."/>
            <person name="Nafisah S."/>
            <person name="Loh J."/>
            <person name="Nouioui I."/>
            <person name="Goodfellow M."/>
        </authorList>
    </citation>
    <scope>NUCLEOTIDE SEQUENCE</scope>
    <source>
        <strain evidence="3">CSCA 57</strain>
    </source>
</reference>